<dbReference type="PROSITE" id="PS51257">
    <property type="entry name" value="PROKAR_LIPOPROTEIN"/>
    <property type="match status" value="1"/>
</dbReference>
<gene>
    <name evidence="1" type="ORF">QQ020_04055</name>
</gene>
<dbReference type="EMBL" id="JAUJEB010000001">
    <property type="protein sequence ID" value="MDN5211204.1"/>
    <property type="molecule type" value="Genomic_DNA"/>
</dbReference>
<organism evidence="1 2">
    <name type="scientific">Agaribacillus aureus</name>
    <dbReference type="NCBI Taxonomy" id="3051825"/>
    <lineage>
        <taxon>Bacteria</taxon>
        <taxon>Pseudomonadati</taxon>
        <taxon>Bacteroidota</taxon>
        <taxon>Cytophagia</taxon>
        <taxon>Cytophagales</taxon>
        <taxon>Splendidivirgaceae</taxon>
        <taxon>Agaribacillus</taxon>
    </lineage>
</organism>
<accession>A0ABT8L0D0</accession>
<protein>
    <recommendedName>
        <fullName evidence="3">Lipoprotein</fullName>
    </recommendedName>
</protein>
<dbReference type="RefSeq" id="WP_346756539.1">
    <property type="nucleotide sequence ID" value="NZ_JAUJEB010000001.1"/>
</dbReference>
<evidence type="ECO:0008006" key="3">
    <source>
        <dbReference type="Google" id="ProtNLM"/>
    </source>
</evidence>
<evidence type="ECO:0000313" key="1">
    <source>
        <dbReference type="EMBL" id="MDN5211204.1"/>
    </source>
</evidence>
<reference evidence="1" key="1">
    <citation type="submission" date="2023-06" db="EMBL/GenBank/DDBJ databases">
        <title>Genomic of Agaribacillus aureum.</title>
        <authorList>
            <person name="Wang G."/>
        </authorList>
    </citation>
    <scope>NUCLEOTIDE SEQUENCE</scope>
    <source>
        <strain evidence="1">BMA12</strain>
    </source>
</reference>
<name>A0ABT8L0D0_9BACT</name>
<proteinExistence type="predicted"/>
<comment type="caution">
    <text evidence="1">The sequence shown here is derived from an EMBL/GenBank/DDBJ whole genome shotgun (WGS) entry which is preliminary data.</text>
</comment>
<sequence length="181" mass="20884">MKPLILLIILFLGVSCHNRYKKMYKEDYNLTPSESISILSGDNQQRWKIIERRVNGHYTHLGGCKLDYRAIFDVNGAYKPGVEAGKAFCGEALFLQNTTGMQVPDGKPFSYYFDQKEPFLYIKTDTILAAYKVFKIVPDTIIIGSYSYAEWDPIKNKTNKMFVVETLIPEHIPNTTRYKHL</sequence>
<dbReference type="Proteomes" id="UP001172083">
    <property type="component" value="Unassembled WGS sequence"/>
</dbReference>
<evidence type="ECO:0000313" key="2">
    <source>
        <dbReference type="Proteomes" id="UP001172083"/>
    </source>
</evidence>
<keyword evidence="2" id="KW-1185">Reference proteome</keyword>